<evidence type="ECO:0000256" key="1">
    <source>
        <dbReference type="ARBA" id="ARBA00004651"/>
    </source>
</evidence>
<comment type="subcellular location">
    <subcellularLocation>
        <location evidence="1">Cell membrane</location>
        <topology evidence="1">Multi-pass membrane protein</topology>
    </subcellularLocation>
</comment>
<evidence type="ECO:0000256" key="7">
    <source>
        <dbReference type="ARBA" id="ARBA00023136"/>
    </source>
</evidence>
<dbReference type="PANTHER" id="PTHR11795">
    <property type="entry name" value="BRANCHED-CHAIN AMINO ACID TRANSPORT SYSTEM PERMEASE PROTEIN LIVH"/>
    <property type="match status" value="1"/>
</dbReference>
<dbReference type="OrthoDB" id="9807115at2"/>
<feature type="transmembrane region" description="Helical" evidence="9">
    <location>
        <begin position="36"/>
        <end position="55"/>
    </location>
</feature>
<evidence type="ECO:0000256" key="4">
    <source>
        <dbReference type="ARBA" id="ARBA00022692"/>
    </source>
</evidence>
<evidence type="ECO:0000256" key="3">
    <source>
        <dbReference type="ARBA" id="ARBA00022475"/>
    </source>
</evidence>
<dbReference type="AlphaFoldDB" id="A0A853GWE1"/>
<evidence type="ECO:0000313" key="10">
    <source>
        <dbReference type="EMBL" id="NYT84452.1"/>
    </source>
</evidence>
<comment type="caution">
    <text evidence="10">The sequence shown here is derived from an EMBL/GenBank/DDBJ whole genome shotgun (WGS) entry which is preliminary data.</text>
</comment>
<evidence type="ECO:0000313" key="11">
    <source>
        <dbReference type="Proteomes" id="UP000554144"/>
    </source>
</evidence>
<proteinExistence type="inferred from homology"/>
<comment type="similarity">
    <text evidence="8">Belongs to the binding-protein-dependent transport system permease family. LivHM subfamily.</text>
</comment>
<dbReference type="GO" id="GO:0006865">
    <property type="term" value="P:amino acid transport"/>
    <property type="evidence" value="ECO:0007669"/>
    <property type="project" value="UniProtKB-KW"/>
</dbReference>
<organism evidence="10 11">
    <name type="scientific">Pollutimonas harenae</name>
    <dbReference type="NCBI Taxonomy" id="657015"/>
    <lineage>
        <taxon>Bacteria</taxon>
        <taxon>Pseudomonadati</taxon>
        <taxon>Pseudomonadota</taxon>
        <taxon>Betaproteobacteria</taxon>
        <taxon>Burkholderiales</taxon>
        <taxon>Alcaligenaceae</taxon>
        <taxon>Pollutimonas</taxon>
    </lineage>
</organism>
<feature type="transmembrane region" description="Helical" evidence="9">
    <location>
        <begin position="7"/>
        <end position="30"/>
    </location>
</feature>
<evidence type="ECO:0000256" key="6">
    <source>
        <dbReference type="ARBA" id="ARBA00022989"/>
    </source>
</evidence>
<gene>
    <name evidence="10" type="ORF">H0A62_02445</name>
</gene>
<name>A0A853GWE1_9BURK</name>
<feature type="transmembrane region" description="Helical" evidence="9">
    <location>
        <begin position="147"/>
        <end position="167"/>
    </location>
</feature>
<keyword evidence="4 9" id="KW-0812">Transmembrane</keyword>
<accession>A0A853GWE1</accession>
<dbReference type="PANTHER" id="PTHR11795:SF445">
    <property type="entry name" value="AMINO ACID ABC TRANSPORTER PERMEASE PROTEIN"/>
    <property type="match status" value="1"/>
</dbReference>
<keyword evidence="2" id="KW-0813">Transport</keyword>
<evidence type="ECO:0000256" key="8">
    <source>
        <dbReference type="ARBA" id="ARBA00037998"/>
    </source>
</evidence>
<evidence type="ECO:0000256" key="5">
    <source>
        <dbReference type="ARBA" id="ARBA00022970"/>
    </source>
</evidence>
<keyword evidence="5" id="KW-0029">Amino-acid transport</keyword>
<dbReference type="GO" id="GO:0022857">
    <property type="term" value="F:transmembrane transporter activity"/>
    <property type="evidence" value="ECO:0007669"/>
    <property type="project" value="InterPro"/>
</dbReference>
<protein>
    <submittedName>
        <fullName evidence="10">Branched-chain amino acid ABC transporter permease</fullName>
    </submittedName>
</protein>
<feature type="transmembrane region" description="Helical" evidence="9">
    <location>
        <begin position="233"/>
        <end position="255"/>
    </location>
</feature>
<dbReference type="InterPro" id="IPR001851">
    <property type="entry name" value="ABC_transp_permease"/>
</dbReference>
<dbReference type="EMBL" id="JACCEV010000001">
    <property type="protein sequence ID" value="NYT84452.1"/>
    <property type="molecule type" value="Genomic_DNA"/>
</dbReference>
<keyword evidence="7 9" id="KW-0472">Membrane</keyword>
<keyword evidence="11" id="KW-1185">Reference proteome</keyword>
<feature type="transmembrane region" description="Helical" evidence="9">
    <location>
        <begin position="261"/>
        <end position="285"/>
    </location>
</feature>
<evidence type="ECO:0000256" key="2">
    <source>
        <dbReference type="ARBA" id="ARBA00022448"/>
    </source>
</evidence>
<evidence type="ECO:0000256" key="9">
    <source>
        <dbReference type="SAM" id="Phobius"/>
    </source>
</evidence>
<sequence length="294" mass="30843">MDSYILTYSLINGVLVGAMLGGIALGLSLIFGVLRIINFAHGSFMMLAMYISFWLQHITGIDPYISILIAAPLMFALGYAVQAVIISPLIRRESTRVVEPVSALLLTAGVYILIDNMALMFFGPNVRTTTSMIEQTTIMVGGFPINTLRLISAVAACAMAGGLAFWLSHTDTGRAIRATALNRDAAAMSGVNVPHIYNLTFGLGCATVGVMGCLIAPFIPITPNVGLAFGIKSFIVVVLGGIGSIAGSLVGGIVIGVFESVAAQFVTTPAAAIFSLLLFILILLVRPSGLMGKK</sequence>
<keyword evidence="3" id="KW-1003">Cell membrane</keyword>
<dbReference type="Proteomes" id="UP000554144">
    <property type="component" value="Unassembled WGS sequence"/>
</dbReference>
<reference evidence="10 11" key="1">
    <citation type="submission" date="2020-07" db="EMBL/GenBank/DDBJ databases">
        <title>Taxonomic revisions and descriptions of new bacterial species based on genomic comparisons in the high-G+C-content subgroup of the family Alcaligenaceae.</title>
        <authorList>
            <person name="Szabo A."/>
            <person name="Felfoldi T."/>
        </authorList>
    </citation>
    <scope>NUCLEOTIDE SEQUENCE [LARGE SCALE GENOMIC DNA]</scope>
    <source>
        <strain evidence="10 11">DSM 25667</strain>
    </source>
</reference>
<feature type="transmembrane region" description="Helical" evidence="9">
    <location>
        <begin position="102"/>
        <end position="126"/>
    </location>
</feature>
<dbReference type="Pfam" id="PF02653">
    <property type="entry name" value="BPD_transp_2"/>
    <property type="match status" value="1"/>
</dbReference>
<keyword evidence="6 9" id="KW-1133">Transmembrane helix</keyword>
<feature type="transmembrane region" description="Helical" evidence="9">
    <location>
        <begin position="196"/>
        <end position="221"/>
    </location>
</feature>
<dbReference type="GO" id="GO:0005886">
    <property type="term" value="C:plasma membrane"/>
    <property type="evidence" value="ECO:0007669"/>
    <property type="project" value="UniProtKB-SubCell"/>
</dbReference>
<dbReference type="InterPro" id="IPR052157">
    <property type="entry name" value="BCAA_transport_permease"/>
</dbReference>
<feature type="transmembrane region" description="Helical" evidence="9">
    <location>
        <begin position="67"/>
        <end position="90"/>
    </location>
</feature>
<dbReference type="CDD" id="cd06582">
    <property type="entry name" value="TM_PBP1_LivH_like"/>
    <property type="match status" value="1"/>
</dbReference>
<dbReference type="RefSeq" id="WP_130038379.1">
    <property type="nucleotide sequence ID" value="NZ_JACCEV010000001.1"/>
</dbReference>